<evidence type="ECO:0000313" key="4">
    <source>
        <dbReference type="Proteomes" id="UP000054928"/>
    </source>
</evidence>
<dbReference type="EMBL" id="CCYD01000207">
    <property type="protein sequence ID" value="CEG36544.1"/>
    <property type="molecule type" value="Genomic_DNA"/>
</dbReference>
<name>A0A0P1A8L0_PLAHL</name>
<dbReference type="Proteomes" id="UP000054928">
    <property type="component" value="Unassembled WGS sequence"/>
</dbReference>
<protein>
    <recommendedName>
        <fullName evidence="2">NFACT protein C-terminal domain-containing protein</fullName>
    </recommendedName>
</protein>
<proteinExistence type="predicted"/>
<accession>A0A0P1A8L0</accession>
<evidence type="ECO:0000256" key="1">
    <source>
        <dbReference type="SAM" id="MobiDB-lite"/>
    </source>
</evidence>
<feature type="region of interest" description="Disordered" evidence="1">
    <location>
        <begin position="28"/>
        <end position="58"/>
    </location>
</feature>
<reference evidence="4" key="1">
    <citation type="submission" date="2014-09" db="EMBL/GenBank/DDBJ databases">
        <authorList>
            <person name="Sharma Rahul"/>
            <person name="Thines Marco"/>
        </authorList>
    </citation>
    <scope>NUCLEOTIDE SEQUENCE [LARGE SCALE GENOMIC DNA]</scope>
</reference>
<evidence type="ECO:0000259" key="2">
    <source>
        <dbReference type="Pfam" id="PF11923"/>
    </source>
</evidence>
<evidence type="ECO:0000313" key="3">
    <source>
        <dbReference type="EMBL" id="CEG36544.1"/>
    </source>
</evidence>
<organism evidence="3 4">
    <name type="scientific">Plasmopara halstedii</name>
    <name type="common">Downy mildew of sunflower</name>
    <dbReference type="NCBI Taxonomy" id="4781"/>
    <lineage>
        <taxon>Eukaryota</taxon>
        <taxon>Sar</taxon>
        <taxon>Stramenopiles</taxon>
        <taxon>Oomycota</taxon>
        <taxon>Peronosporomycetes</taxon>
        <taxon>Peronosporales</taxon>
        <taxon>Peronosporaceae</taxon>
        <taxon>Plasmopara</taxon>
    </lineage>
</organism>
<dbReference type="RefSeq" id="XP_024572913.1">
    <property type="nucleotide sequence ID" value="XM_024721769.1"/>
</dbReference>
<feature type="compositionally biased region" description="Basic and acidic residues" evidence="1">
    <location>
        <begin position="39"/>
        <end position="54"/>
    </location>
</feature>
<sequence>MLMTDKSTVILQPTLNKNVIDNFEKNERPDEDAAYTQQTEREGKKQLSAKERRDLKKGKTHDGIKDYSVKLEMGAEKSIVMTIITYVWKHWVTLLSKKARLRQKKLAAIEESNDDAEMEASKRYVRQQREKKKIFLDELEAEAENFDCFDAFTEEPRPNDIVLFAMPMCAPYRSLTKV</sequence>
<keyword evidence="4" id="KW-1185">Reference proteome</keyword>
<dbReference type="Pfam" id="PF11923">
    <property type="entry name" value="NFACT-C"/>
    <property type="match status" value="1"/>
</dbReference>
<dbReference type="GeneID" id="36398147"/>
<dbReference type="OrthoDB" id="207084at2759"/>
<dbReference type="InterPro" id="IPR021846">
    <property type="entry name" value="NFACT-C"/>
</dbReference>
<dbReference type="AlphaFoldDB" id="A0A0P1A8L0"/>
<feature type="domain" description="NFACT protein C-terminal" evidence="2">
    <location>
        <begin position="143"/>
        <end position="177"/>
    </location>
</feature>
<dbReference type="STRING" id="4781.A0A0P1A8L0"/>